<name>A0ABQ0LH49_MYCCL</name>
<dbReference type="InterPro" id="IPR032675">
    <property type="entry name" value="LRR_dom_sf"/>
</dbReference>
<sequence>MTSHPTPSTPPPPEPISPYAHVLQTNYIPSDSECHTIRDFLSAPQTELADIQAEMKRLQTAFKALSVQRDRLRRFVRSHEALISPMRRMPPEILQMIFVYSLPRSRNCAISHKEGPMLLGRVCRAWRALVLATPRLWAAVHVVVPPASHVDALANWLKRVWLPRSGIRPLSISIANSGTLVTLENQPLRAIYDVVAAEAHRWADVELAFHTIEDLRYVADMLATSALPKLQVLKICSPVRQLLLLAEPAEDYLAFLGNAPAMRSLTLPDLQPIYSMLPPTLASIVNLKIEGTRLSRGLAYVHLWRVLRHCAALETADIICTTGDEFGHQNNATTSSETETETFSLPRLHTLTITHGRISTNTPHSAFFGPIDLPSLRTLACHTQGSWHSIGAAELTDLLPAAPSLVRVETLTLGISLLESGKLMRALRLFPALRKLGLLHEPKLPPGEAADGGGPGGMLGVILGADLPDGDGAFLEVLGRGLCPPPAAVPGTQEMPVEPLLPSLQHLYLHNLTATSDDALLAFVRTLVAGSSIASAGGGDMLEDAANAALGLVLVPTLGLRRLDCFFARVRQRDIRAELKQLLNPGPADDGGTSNLEVQLTYSTRHEMSGYSPFAGLATRRAGVAA</sequence>
<reference evidence="1" key="1">
    <citation type="submission" date="2014-09" db="EMBL/GenBank/DDBJ databases">
        <title>Genome sequence of the luminous mushroom Mycena chlorophos for searching fungal bioluminescence genes.</title>
        <authorList>
            <person name="Tanaka Y."/>
            <person name="Kasuga D."/>
            <person name="Oba Y."/>
            <person name="Hase S."/>
            <person name="Sato K."/>
            <person name="Oba Y."/>
            <person name="Sakakibara Y."/>
        </authorList>
    </citation>
    <scope>NUCLEOTIDE SEQUENCE</scope>
</reference>
<dbReference type="EMBL" id="DF846517">
    <property type="protein sequence ID" value="GAT50496.1"/>
    <property type="molecule type" value="Genomic_DNA"/>
</dbReference>
<organism evidence="1 2">
    <name type="scientific">Mycena chlorophos</name>
    <name type="common">Agaric fungus</name>
    <name type="synonym">Agaricus chlorophos</name>
    <dbReference type="NCBI Taxonomy" id="658473"/>
    <lineage>
        <taxon>Eukaryota</taxon>
        <taxon>Fungi</taxon>
        <taxon>Dikarya</taxon>
        <taxon>Basidiomycota</taxon>
        <taxon>Agaricomycotina</taxon>
        <taxon>Agaricomycetes</taxon>
        <taxon>Agaricomycetidae</taxon>
        <taxon>Agaricales</taxon>
        <taxon>Marasmiineae</taxon>
        <taxon>Mycenaceae</taxon>
        <taxon>Mycena</taxon>
    </lineage>
</organism>
<dbReference type="SUPFAM" id="SSF52047">
    <property type="entry name" value="RNI-like"/>
    <property type="match status" value="1"/>
</dbReference>
<proteinExistence type="predicted"/>
<evidence type="ECO:0000313" key="2">
    <source>
        <dbReference type="Proteomes" id="UP000815677"/>
    </source>
</evidence>
<dbReference type="Gene3D" id="3.80.10.10">
    <property type="entry name" value="Ribonuclease Inhibitor"/>
    <property type="match status" value="1"/>
</dbReference>
<evidence type="ECO:0000313" key="1">
    <source>
        <dbReference type="EMBL" id="GAT50496.1"/>
    </source>
</evidence>
<evidence type="ECO:0008006" key="3">
    <source>
        <dbReference type="Google" id="ProtNLM"/>
    </source>
</evidence>
<accession>A0ABQ0LH49</accession>
<protein>
    <recommendedName>
        <fullName evidence="3">F-box domain-containing protein</fullName>
    </recommendedName>
</protein>
<dbReference type="Proteomes" id="UP000815677">
    <property type="component" value="Unassembled WGS sequence"/>
</dbReference>
<gene>
    <name evidence="1" type="ORF">MCHLO_07736</name>
</gene>
<keyword evidence="2" id="KW-1185">Reference proteome</keyword>